<dbReference type="GO" id="GO:0006596">
    <property type="term" value="P:polyamine biosynthetic process"/>
    <property type="evidence" value="ECO:0007669"/>
    <property type="project" value="UniProtKB-KW"/>
</dbReference>
<proteinExistence type="predicted"/>
<comment type="caution">
    <text evidence="2">The sequence shown here is derived from an EMBL/GenBank/DDBJ whole genome shotgun (WGS) entry which is preliminary data.</text>
</comment>
<name>A0A2N4UK17_9BURK</name>
<evidence type="ECO:0000256" key="1">
    <source>
        <dbReference type="ARBA" id="ARBA00023115"/>
    </source>
</evidence>
<dbReference type="EMBL" id="PDNV01000002">
    <property type="protein sequence ID" value="PLC55338.1"/>
    <property type="molecule type" value="Genomic_DNA"/>
</dbReference>
<gene>
    <name evidence="2" type="ORF">CR155_03815</name>
</gene>
<dbReference type="PANTHER" id="PTHR43317:SF1">
    <property type="entry name" value="THERMOSPERMINE SYNTHASE ACAULIS5"/>
    <property type="match status" value="1"/>
</dbReference>
<evidence type="ECO:0000313" key="3">
    <source>
        <dbReference type="Proteomes" id="UP000234328"/>
    </source>
</evidence>
<dbReference type="Proteomes" id="UP000234328">
    <property type="component" value="Unassembled WGS sequence"/>
</dbReference>
<dbReference type="AlphaFoldDB" id="A0A2N4UK17"/>
<accession>A0A2N4UK17</accession>
<sequence length="245" mass="27007">MRARMSGITVTEENGVRFLRFGTQWVQGSMKIADPYAIDLEYVQQMMMWTLFNATPQHIVQLGLGAGALTKFCHRHFATAKVTAIELDAAVIAACRSQFFLLSDDERLRVLQMDAMAFVQDVQNHGTVDVLQVDLYDAQARGPVYESPAFYQACADCLAPHGILTVNLFCDAPDHGKNLEAMEAGFGAIAWLPEVHDGNVVAIGFKTAPSIDFTDLYQRAAMIRATLGLPAESWVDGLQSWMQGT</sequence>
<dbReference type="OrthoDB" id="117774at2"/>
<dbReference type="PANTHER" id="PTHR43317">
    <property type="entry name" value="THERMOSPERMINE SYNTHASE ACAULIS5"/>
    <property type="match status" value="1"/>
</dbReference>
<protein>
    <submittedName>
        <fullName evidence="2">Spermidine synthase</fullName>
    </submittedName>
</protein>
<dbReference type="InterPro" id="IPR029063">
    <property type="entry name" value="SAM-dependent_MTases_sf"/>
</dbReference>
<dbReference type="Gene3D" id="3.40.50.150">
    <property type="entry name" value="Vaccinia Virus protein VP39"/>
    <property type="match status" value="1"/>
</dbReference>
<evidence type="ECO:0000313" key="2">
    <source>
        <dbReference type="EMBL" id="PLC55338.1"/>
    </source>
</evidence>
<keyword evidence="3" id="KW-1185">Reference proteome</keyword>
<dbReference type="SUPFAM" id="SSF53335">
    <property type="entry name" value="S-adenosyl-L-methionine-dependent methyltransferases"/>
    <property type="match status" value="1"/>
</dbReference>
<organism evidence="2 3">
    <name type="scientific">Pollutimonas nitritireducens</name>
    <dbReference type="NCBI Taxonomy" id="2045209"/>
    <lineage>
        <taxon>Bacteria</taxon>
        <taxon>Pseudomonadati</taxon>
        <taxon>Pseudomonadota</taxon>
        <taxon>Betaproteobacteria</taxon>
        <taxon>Burkholderiales</taxon>
        <taxon>Alcaligenaceae</taxon>
        <taxon>Pollutimonas</taxon>
    </lineage>
</organism>
<reference evidence="2 3" key="1">
    <citation type="submission" date="2017-10" db="EMBL/GenBank/DDBJ databases">
        <title>Two draft genome sequences of Pusillimonas sp. strains isolated from a nitrate- and radionuclide-contaminated groundwater in Russia.</title>
        <authorList>
            <person name="Grouzdev D.S."/>
            <person name="Tourova T.P."/>
            <person name="Goeva M.A."/>
            <person name="Babich T.L."/>
            <person name="Sokolova D.S."/>
            <person name="Abdullin R."/>
            <person name="Poltaraus A.B."/>
            <person name="Toshchakov S.V."/>
            <person name="Nazina T.N."/>
        </authorList>
    </citation>
    <scope>NUCLEOTIDE SEQUENCE [LARGE SCALE GENOMIC DNA]</scope>
    <source>
        <strain evidence="2 3">JR1/69-2-13</strain>
    </source>
</reference>
<dbReference type="Pfam" id="PF01564">
    <property type="entry name" value="Spermine_synth"/>
    <property type="match status" value="1"/>
</dbReference>
<keyword evidence="1" id="KW-0620">Polyamine biosynthesis</keyword>